<dbReference type="PATRIC" id="fig|758793.3.peg.3855"/>
<dbReference type="SMART" id="SM00342">
    <property type="entry name" value="HTH_ARAC"/>
    <property type="match status" value="1"/>
</dbReference>
<keyword evidence="5" id="KW-1185">Reference proteome</keyword>
<evidence type="ECO:0000256" key="1">
    <source>
        <dbReference type="ARBA" id="ARBA00023015"/>
    </source>
</evidence>
<dbReference type="OrthoDB" id="9177852at2"/>
<dbReference type="Pfam" id="PF01965">
    <property type="entry name" value="DJ-1_PfpI"/>
    <property type="match status" value="1"/>
</dbReference>
<evidence type="ECO:0000313" key="4">
    <source>
        <dbReference type="EMBL" id="BAN25610.1"/>
    </source>
</evidence>
<dbReference type="InterPro" id="IPR018060">
    <property type="entry name" value="HTH_AraC"/>
</dbReference>
<keyword evidence="2" id="KW-0804">Transcription</keyword>
<reference evidence="4 5" key="1">
    <citation type="journal article" date="2013" name="Genome Announc.">
        <title>Complete Genome Sequence of Burkholderia sp. Strain RPE64, Bacterial Symbiont of the Bean Bug Riptortus pedestris.</title>
        <authorList>
            <person name="Shibata T.F."/>
            <person name="Maeda T."/>
            <person name="Nikoh N."/>
            <person name="Yamaguchi K."/>
            <person name="Oshima K."/>
            <person name="Hattori M."/>
            <person name="Nishiyama T."/>
            <person name="Hasebe M."/>
            <person name="Fukatsu T."/>
            <person name="Kikuchi Y."/>
            <person name="Shigenobu S."/>
        </authorList>
    </citation>
    <scope>NUCLEOTIDE SEQUENCE [LARGE SCALE GENOMIC DNA]</scope>
</reference>
<proteinExistence type="predicted"/>
<dbReference type="AlphaFoldDB" id="R4WWY1"/>
<dbReference type="SUPFAM" id="SSF46689">
    <property type="entry name" value="Homeodomain-like"/>
    <property type="match status" value="2"/>
</dbReference>
<feature type="domain" description="HTH araC/xylS-type" evidence="3">
    <location>
        <begin position="222"/>
        <end position="320"/>
    </location>
</feature>
<evidence type="ECO:0000256" key="2">
    <source>
        <dbReference type="ARBA" id="ARBA00023163"/>
    </source>
</evidence>
<dbReference type="SUPFAM" id="SSF52317">
    <property type="entry name" value="Class I glutamine amidotransferase-like"/>
    <property type="match status" value="1"/>
</dbReference>
<name>R4WWY1_9BURK</name>
<dbReference type="EMBL" id="AP013059">
    <property type="protein sequence ID" value="BAN25610.1"/>
    <property type="molecule type" value="Genomic_DNA"/>
</dbReference>
<dbReference type="Gene3D" id="3.40.50.880">
    <property type="match status" value="1"/>
</dbReference>
<dbReference type="Gene3D" id="1.10.10.60">
    <property type="entry name" value="Homeodomain-like"/>
    <property type="match status" value="1"/>
</dbReference>
<dbReference type="HOGENOM" id="CLU_000445_59_0_4"/>
<evidence type="ECO:0000313" key="5">
    <source>
        <dbReference type="Proteomes" id="UP000013966"/>
    </source>
</evidence>
<dbReference type="GO" id="GO:0003700">
    <property type="term" value="F:DNA-binding transcription factor activity"/>
    <property type="evidence" value="ECO:0007669"/>
    <property type="project" value="InterPro"/>
</dbReference>
<dbReference type="PANTHER" id="PTHR43130:SF3">
    <property type="entry name" value="HTH-TYPE TRANSCRIPTIONAL REGULATOR RV1931C"/>
    <property type="match status" value="1"/>
</dbReference>
<dbReference type="RefSeq" id="WP_016355040.1">
    <property type="nucleotide sequence ID" value="NC_021294.1"/>
</dbReference>
<gene>
    <name evidence="4" type="ORF">BRPE64_BCDS09490</name>
</gene>
<dbReference type="Pfam" id="PF12833">
    <property type="entry name" value="HTH_18"/>
    <property type="match status" value="1"/>
</dbReference>
<dbReference type="CDD" id="cd03137">
    <property type="entry name" value="GATase1_AraC_1"/>
    <property type="match status" value="1"/>
</dbReference>
<reference evidence="4 5" key="2">
    <citation type="journal article" date="2018" name="Int. J. Syst. Evol. Microbiol.">
        <title>Burkholderia insecticola sp. nov., a gut symbiotic bacterium of the bean bug Riptortus pedestris.</title>
        <authorList>
            <person name="Takeshita K."/>
            <person name="Tamaki H."/>
            <person name="Ohbayashi T."/>
            <person name="Meng X.-Y."/>
            <person name="Sone T."/>
            <person name="Mitani Y."/>
            <person name="Peeters C."/>
            <person name="Kikuchi Y."/>
            <person name="Vandamme P."/>
        </authorList>
    </citation>
    <scope>NUCLEOTIDE SEQUENCE [LARGE SCALE GENOMIC DNA]</scope>
    <source>
        <strain evidence="4">RPE64</strain>
    </source>
</reference>
<dbReference type="InterPro" id="IPR052158">
    <property type="entry name" value="INH-QAR"/>
</dbReference>
<protein>
    <submittedName>
        <fullName evidence="4">AraC subfamily transcriptional regulator</fullName>
    </submittedName>
</protein>
<evidence type="ECO:0000259" key="3">
    <source>
        <dbReference type="PROSITE" id="PS01124"/>
    </source>
</evidence>
<dbReference type="PANTHER" id="PTHR43130">
    <property type="entry name" value="ARAC-FAMILY TRANSCRIPTIONAL REGULATOR"/>
    <property type="match status" value="1"/>
</dbReference>
<dbReference type="KEGG" id="buo:BRPE64_BCDS09490"/>
<sequence length="333" mass="35769">MHTETPRTVDILAFPDVQLLDVAGPLQVFATVNDLATAAGMPRPYRPRVIAREGTVTASAGLGVVAHTLPDASEACDTLIVAGGWGVHEAVRQTDLVDWVRARSTHARRTASVCTGAFLLASAGLLDARRAVTHWTRCDELAARFPAVRVEADPIFIRDGDVWTSAGITAGIDLSLALVEDDLGRAVALEAARQLVVFLKRPGGQAQFSAALSLQKSGERFGELHAWIAENLATDLSIGVLAGRVGMSERSFVRHYRAQTGTTPARSIERMRLEAARRLLGDTALPVKRVAARCGFGSEETMRRGFLRALGVSPQAYRERFTGHPSTGAAQAR</sequence>
<dbReference type="GO" id="GO:0043565">
    <property type="term" value="F:sequence-specific DNA binding"/>
    <property type="evidence" value="ECO:0007669"/>
    <property type="project" value="InterPro"/>
</dbReference>
<dbReference type="InterPro" id="IPR009057">
    <property type="entry name" value="Homeodomain-like_sf"/>
</dbReference>
<organism evidence="4 5">
    <name type="scientific">Caballeronia insecticola</name>
    <dbReference type="NCBI Taxonomy" id="758793"/>
    <lineage>
        <taxon>Bacteria</taxon>
        <taxon>Pseudomonadati</taxon>
        <taxon>Pseudomonadota</taxon>
        <taxon>Betaproteobacteria</taxon>
        <taxon>Burkholderiales</taxon>
        <taxon>Burkholderiaceae</taxon>
        <taxon>Caballeronia</taxon>
    </lineage>
</organism>
<dbReference type="PROSITE" id="PS01124">
    <property type="entry name" value="HTH_ARAC_FAMILY_2"/>
    <property type="match status" value="1"/>
</dbReference>
<dbReference type="Proteomes" id="UP000013966">
    <property type="component" value="Chromosome 2"/>
</dbReference>
<dbReference type="InterPro" id="IPR029062">
    <property type="entry name" value="Class_I_gatase-like"/>
</dbReference>
<keyword evidence="1" id="KW-0805">Transcription regulation</keyword>
<dbReference type="InterPro" id="IPR002818">
    <property type="entry name" value="DJ-1/PfpI"/>
</dbReference>
<dbReference type="STRING" id="758793.BRPE64_BCDS09490"/>
<accession>R4WWY1</accession>